<dbReference type="InterPro" id="IPR023635">
    <property type="entry name" value="Peptide_deformylase"/>
</dbReference>
<dbReference type="EMBL" id="UINC01040864">
    <property type="protein sequence ID" value="SVB41332.1"/>
    <property type="molecule type" value="Genomic_DNA"/>
</dbReference>
<evidence type="ECO:0000256" key="1">
    <source>
        <dbReference type="ARBA" id="ARBA00010759"/>
    </source>
</evidence>
<dbReference type="Gene3D" id="3.90.45.10">
    <property type="entry name" value="Peptide deformylase"/>
    <property type="match status" value="1"/>
</dbReference>
<name>A0A382DTD7_9ZZZZ</name>
<dbReference type="AlphaFoldDB" id="A0A382DTD7"/>
<protein>
    <recommendedName>
        <fullName evidence="3">Peptide deformylase</fullName>
    </recommendedName>
</protein>
<dbReference type="Pfam" id="PF01327">
    <property type="entry name" value="Pep_deformylase"/>
    <property type="match status" value="1"/>
</dbReference>
<gene>
    <name evidence="2" type="ORF">METZ01_LOCUS194186</name>
</gene>
<dbReference type="PANTHER" id="PTHR10458:SF22">
    <property type="entry name" value="PEPTIDE DEFORMYLASE"/>
    <property type="match status" value="1"/>
</dbReference>
<sequence length="112" mass="12972">MYWVMLVPNKIKLSPYILTEKAMPFRFDGYRPKWNEKLQVKMHKFMLESNGIGLAAPQCGIGWRFFVMDIENGGDPHYCFNPEILSSSEETITMDEGCLSFPDEILTITRSE</sequence>
<comment type="similarity">
    <text evidence="1">Belongs to the polypeptide deformylase family.</text>
</comment>
<reference evidence="2" key="1">
    <citation type="submission" date="2018-05" db="EMBL/GenBank/DDBJ databases">
        <authorList>
            <person name="Lanie J.A."/>
            <person name="Ng W.-L."/>
            <person name="Kazmierczak K.M."/>
            <person name="Andrzejewski T.M."/>
            <person name="Davidsen T.M."/>
            <person name="Wayne K.J."/>
            <person name="Tettelin H."/>
            <person name="Glass J.I."/>
            <person name="Rusch D."/>
            <person name="Podicherti R."/>
            <person name="Tsui H.-C.T."/>
            <person name="Winkler M.E."/>
        </authorList>
    </citation>
    <scope>NUCLEOTIDE SEQUENCE</scope>
</reference>
<dbReference type="PRINTS" id="PR01576">
    <property type="entry name" value="PDEFORMYLASE"/>
</dbReference>
<dbReference type="SUPFAM" id="SSF56420">
    <property type="entry name" value="Peptide deformylase"/>
    <property type="match status" value="1"/>
</dbReference>
<accession>A0A382DTD7</accession>
<feature type="non-terminal residue" evidence="2">
    <location>
        <position position="112"/>
    </location>
</feature>
<evidence type="ECO:0000313" key="2">
    <source>
        <dbReference type="EMBL" id="SVB41332.1"/>
    </source>
</evidence>
<proteinExistence type="inferred from homology"/>
<evidence type="ECO:0008006" key="3">
    <source>
        <dbReference type="Google" id="ProtNLM"/>
    </source>
</evidence>
<dbReference type="GO" id="GO:0042586">
    <property type="term" value="F:peptide deformylase activity"/>
    <property type="evidence" value="ECO:0007669"/>
    <property type="project" value="InterPro"/>
</dbReference>
<dbReference type="InterPro" id="IPR036821">
    <property type="entry name" value="Peptide_deformylase_sf"/>
</dbReference>
<organism evidence="2">
    <name type="scientific">marine metagenome</name>
    <dbReference type="NCBI Taxonomy" id="408172"/>
    <lineage>
        <taxon>unclassified sequences</taxon>
        <taxon>metagenomes</taxon>
        <taxon>ecological metagenomes</taxon>
    </lineage>
</organism>
<dbReference type="PANTHER" id="PTHR10458">
    <property type="entry name" value="PEPTIDE DEFORMYLASE"/>
    <property type="match status" value="1"/>
</dbReference>